<dbReference type="InterPro" id="IPR027417">
    <property type="entry name" value="P-loop_NTPase"/>
</dbReference>
<keyword evidence="18" id="KW-0966">Cell projection</keyword>
<protein>
    <recommendedName>
        <fullName evidence="4">Flagellum-specific ATP synthase</fullName>
        <ecNumber evidence="3">7.1.2.2</ecNumber>
    </recommendedName>
</protein>
<reference evidence="18 19" key="1">
    <citation type="submission" date="2016-11" db="EMBL/GenBank/DDBJ databases">
        <title>Mixed transmission modes and dynamic genome evolution in an obligate animal-bacterial symbiosis.</title>
        <authorList>
            <person name="Russell S.L."/>
            <person name="Corbett-Detig R.B."/>
            <person name="Cavanaugh C.M."/>
        </authorList>
    </citation>
    <scope>NUCLEOTIDE SEQUENCE [LARGE SCALE GENOMIC DNA]</scope>
    <source>
        <strain evidence="18">Se-Cadez</strain>
    </source>
</reference>
<dbReference type="GO" id="GO:0071973">
    <property type="term" value="P:bacterial-type flagellum-dependent cell motility"/>
    <property type="evidence" value="ECO:0007669"/>
    <property type="project" value="InterPro"/>
</dbReference>
<dbReference type="Proteomes" id="UP000190896">
    <property type="component" value="Unassembled WGS sequence"/>
</dbReference>
<keyword evidence="18" id="KW-0969">Cilium</keyword>
<dbReference type="InterPro" id="IPR040627">
    <property type="entry name" value="T3SS_ATPase_C"/>
</dbReference>
<evidence type="ECO:0000256" key="15">
    <source>
        <dbReference type="ARBA" id="ARBA00023310"/>
    </source>
</evidence>
<dbReference type="FunFam" id="3.40.50.12240:FF:000002">
    <property type="entry name" value="Flagellum-specific ATP synthase FliI"/>
    <property type="match status" value="1"/>
</dbReference>
<keyword evidence="7" id="KW-0547">Nucleotide-binding</keyword>
<dbReference type="GO" id="GO:0030254">
    <property type="term" value="P:protein secretion by the type III secretion system"/>
    <property type="evidence" value="ECO:0007669"/>
    <property type="project" value="InterPro"/>
</dbReference>
<evidence type="ECO:0000256" key="7">
    <source>
        <dbReference type="ARBA" id="ARBA00022741"/>
    </source>
</evidence>
<feature type="domain" description="AAA+ ATPase" evidence="17">
    <location>
        <begin position="168"/>
        <end position="350"/>
    </location>
</feature>
<dbReference type="GO" id="GO:0046933">
    <property type="term" value="F:proton-transporting ATP synthase activity, rotational mechanism"/>
    <property type="evidence" value="ECO:0007669"/>
    <property type="project" value="TreeGrafter"/>
</dbReference>
<dbReference type="SMART" id="SM00382">
    <property type="entry name" value="AAA"/>
    <property type="match status" value="1"/>
</dbReference>
<comment type="similarity">
    <text evidence="2">Belongs to the ATPase alpha/beta chains family.</text>
</comment>
<organism evidence="18 19">
    <name type="scientific">Solemya velesiana gill symbiont</name>
    <dbReference type="NCBI Taxonomy" id="1918948"/>
    <lineage>
        <taxon>Bacteria</taxon>
        <taxon>Pseudomonadati</taxon>
        <taxon>Pseudomonadota</taxon>
        <taxon>Gammaproteobacteria</taxon>
        <taxon>sulfur-oxidizing symbionts</taxon>
    </lineage>
</organism>
<dbReference type="InterPro" id="IPR005714">
    <property type="entry name" value="ATPase_T3SS_FliI/YscN"/>
</dbReference>
<gene>
    <name evidence="18" type="ORF">BOW51_04490</name>
</gene>
<proteinExistence type="inferred from homology"/>
<keyword evidence="5" id="KW-0813">Transport</keyword>
<dbReference type="CDD" id="cd18117">
    <property type="entry name" value="ATP-synt_flagellum-secretory_path_III_N"/>
    <property type="match status" value="1"/>
</dbReference>
<evidence type="ECO:0000256" key="5">
    <source>
        <dbReference type="ARBA" id="ARBA00022448"/>
    </source>
</evidence>
<keyword evidence="9" id="KW-1005">Bacterial flagellum biogenesis</keyword>
<keyword evidence="12" id="KW-1278">Translocase</keyword>
<accession>A0A1T2KVW5</accession>
<dbReference type="InterPro" id="IPR020003">
    <property type="entry name" value="ATPase_a/bsu_AS"/>
</dbReference>
<dbReference type="PANTHER" id="PTHR15184:SF81">
    <property type="entry name" value="FLAGELLUM-SPECIFIC ATP SYNTHASE"/>
    <property type="match status" value="1"/>
</dbReference>
<keyword evidence="8" id="KW-0375">Hydrogen ion transport</keyword>
<dbReference type="NCBIfam" id="TIGR03496">
    <property type="entry name" value="FliI_clade1"/>
    <property type="match status" value="1"/>
</dbReference>
<dbReference type="NCBIfam" id="TIGR01026">
    <property type="entry name" value="fliI_yscN"/>
    <property type="match status" value="1"/>
</dbReference>
<dbReference type="InterPro" id="IPR050053">
    <property type="entry name" value="ATPase_alpha/beta_chains"/>
</dbReference>
<evidence type="ECO:0000313" key="19">
    <source>
        <dbReference type="Proteomes" id="UP000190896"/>
    </source>
</evidence>
<evidence type="ECO:0000256" key="12">
    <source>
        <dbReference type="ARBA" id="ARBA00022967"/>
    </source>
</evidence>
<dbReference type="GO" id="GO:0008564">
    <property type="term" value="F:protein-exporting ATPase activity"/>
    <property type="evidence" value="ECO:0007669"/>
    <property type="project" value="UniProtKB-EC"/>
</dbReference>
<evidence type="ECO:0000256" key="6">
    <source>
        <dbReference type="ARBA" id="ARBA00022490"/>
    </source>
</evidence>
<evidence type="ECO:0000313" key="18">
    <source>
        <dbReference type="EMBL" id="OOZ36999.1"/>
    </source>
</evidence>
<keyword evidence="18" id="KW-0282">Flagellum</keyword>
<dbReference type="AlphaFoldDB" id="A0A1T2KVW5"/>
<evidence type="ECO:0000256" key="8">
    <source>
        <dbReference type="ARBA" id="ARBA00022781"/>
    </source>
</evidence>
<evidence type="ECO:0000256" key="2">
    <source>
        <dbReference type="ARBA" id="ARBA00008936"/>
    </source>
</evidence>
<dbReference type="PROSITE" id="PS00152">
    <property type="entry name" value="ATPASE_ALPHA_BETA"/>
    <property type="match status" value="1"/>
</dbReference>
<evidence type="ECO:0000256" key="13">
    <source>
        <dbReference type="ARBA" id="ARBA00023065"/>
    </source>
</evidence>
<dbReference type="GO" id="GO:0005737">
    <property type="term" value="C:cytoplasm"/>
    <property type="evidence" value="ECO:0007669"/>
    <property type="project" value="UniProtKB-SubCell"/>
</dbReference>
<dbReference type="Pfam" id="PF00006">
    <property type="entry name" value="ATP-synt_ab"/>
    <property type="match status" value="1"/>
</dbReference>
<name>A0A1T2KVW5_9GAMM</name>
<keyword evidence="15" id="KW-0066">ATP synthesis</keyword>
<keyword evidence="11" id="KW-0653">Protein transport</keyword>
<dbReference type="GO" id="GO:0030257">
    <property type="term" value="C:type III protein secretion system complex"/>
    <property type="evidence" value="ECO:0007669"/>
    <property type="project" value="InterPro"/>
</dbReference>
<sequence>MTDPEANRNSIWSKRLAHCRQQISDSRGLVVEGRLTRMVGLTLEAVGCRAAIGGQCNVISGSGDTIEAEVVGFAGESLYLMPTGDIRGLEQDSRVVPTGRVCEALVGDHLLGRVIDGAGRPLDGKGPIHTVERRPLTGKMFNPLARAPIQEPLDVGVRAINALLSVGRGQRLGLFAGSGVGKSVLLGMMTRYTNADVTVVGLIGERGREVKEFVENILGEEGLSRAVVVAVPSDNTPLRRMHGAMLATSIAEHFRDQGKQVLLLMDSLTRFAQAQREIALAIHEPPATKGYPPSVFAKLPQLVERAGNGDTGGSITAFYTVLTEGDDQNDPIADAARAILDGHIVLSRKLADTGHYPAIDIEASISRAMNEITDMDHQDAARAFKQLYSIYRQNQDLISVGAYERGSGERIDAAIDAMPSLEAFLRQDMFTRVPLEESLAALMTLFPAAREVEVTV</sequence>
<evidence type="ECO:0000256" key="9">
    <source>
        <dbReference type="ARBA" id="ARBA00022795"/>
    </source>
</evidence>
<keyword evidence="19" id="KW-1185">Reference proteome</keyword>
<dbReference type="EMBL" id="MPRJ01000020">
    <property type="protein sequence ID" value="OOZ36999.1"/>
    <property type="molecule type" value="Genomic_DNA"/>
</dbReference>
<keyword evidence="13" id="KW-0406">Ion transport</keyword>
<dbReference type="GO" id="GO:0044780">
    <property type="term" value="P:bacterial-type flagellum assembly"/>
    <property type="evidence" value="ECO:0007669"/>
    <property type="project" value="InterPro"/>
</dbReference>
<evidence type="ECO:0000256" key="1">
    <source>
        <dbReference type="ARBA" id="ARBA00004496"/>
    </source>
</evidence>
<dbReference type="GO" id="GO:0016887">
    <property type="term" value="F:ATP hydrolysis activity"/>
    <property type="evidence" value="ECO:0007669"/>
    <property type="project" value="InterPro"/>
</dbReference>
<dbReference type="InterPro" id="IPR003593">
    <property type="entry name" value="AAA+_ATPase"/>
</dbReference>
<comment type="subcellular location">
    <subcellularLocation>
        <location evidence="1">Cytoplasm</location>
    </subcellularLocation>
</comment>
<evidence type="ECO:0000259" key="17">
    <source>
        <dbReference type="SMART" id="SM00382"/>
    </source>
</evidence>
<evidence type="ECO:0000256" key="16">
    <source>
        <dbReference type="ARBA" id="ARBA00034006"/>
    </source>
</evidence>
<keyword evidence="14" id="KW-1006">Bacterial flagellum protein export</keyword>
<dbReference type="OrthoDB" id="9148544at2"/>
<evidence type="ECO:0000256" key="3">
    <source>
        <dbReference type="ARBA" id="ARBA00012473"/>
    </source>
</evidence>
<dbReference type="Gene3D" id="3.40.50.12240">
    <property type="match status" value="1"/>
</dbReference>
<dbReference type="InterPro" id="IPR000194">
    <property type="entry name" value="ATPase_F1/V1/A1_a/bsu_nucl-bd"/>
</dbReference>
<dbReference type="GO" id="GO:0005524">
    <property type="term" value="F:ATP binding"/>
    <property type="evidence" value="ECO:0007669"/>
    <property type="project" value="UniProtKB-KW"/>
</dbReference>
<evidence type="ECO:0000256" key="14">
    <source>
        <dbReference type="ARBA" id="ARBA00023225"/>
    </source>
</evidence>
<dbReference type="PANTHER" id="PTHR15184">
    <property type="entry name" value="ATP SYNTHASE"/>
    <property type="match status" value="1"/>
</dbReference>
<dbReference type="SUPFAM" id="SSF52540">
    <property type="entry name" value="P-loop containing nucleoside triphosphate hydrolases"/>
    <property type="match status" value="1"/>
</dbReference>
<dbReference type="CDD" id="cd01136">
    <property type="entry name" value="ATPase_flagellum-secretory_path_III"/>
    <property type="match status" value="1"/>
</dbReference>
<evidence type="ECO:0000256" key="4">
    <source>
        <dbReference type="ARBA" id="ARBA00020580"/>
    </source>
</evidence>
<comment type="catalytic activity">
    <reaction evidence="16">
        <text>ATP + H2O + cellular proteinSide 1 = ADP + phosphate + cellular proteinSide 2.</text>
        <dbReference type="EC" id="7.4.2.8"/>
    </reaction>
</comment>
<evidence type="ECO:0000256" key="11">
    <source>
        <dbReference type="ARBA" id="ARBA00022927"/>
    </source>
</evidence>
<evidence type="ECO:0000256" key="10">
    <source>
        <dbReference type="ARBA" id="ARBA00022840"/>
    </source>
</evidence>
<keyword evidence="6" id="KW-0963">Cytoplasm</keyword>
<dbReference type="InterPro" id="IPR020005">
    <property type="entry name" value="FliI_clade1"/>
</dbReference>
<dbReference type="EC" id="7.1.2.2" evidence="3"/>
<keyword evidence="10" id="KW-0067">ATP-binding</keyword>
<dbReference type="Pfam" id="PF18269">
    <property type="entry name" value="T3SS_ATPase_C"/>
    <property type="match status" value="1"/>
</dbReference>
<comment type="caution">
    <text evidence="18">The sequence shown here is derived from an EMBL/GenBank/DDBJ whole genome shotgun (WGS) entry which is preliminary data.</text>
</comment>
<dbReference type="RefSeq" id="WP_078486324.1">
    <property type="nucleotide sequence ID" value="NZ_MPRJ01000020.1"/>
</dbReference>